<evidence type="ECO:0008006" key="4">
    <source>
        <dbReference type="Google" id="ProtNLM"/>
    </source>
</evidence>
<dbReference type="EMBL" id="JAMQPM010000001">
    <property type="protein sequence ID" value="MCW7525082.1"/>
    <property type="molecule type" value="Genomic_DNA"/>
</dbReference>
<dbReference type="RefSeq" id="WP_265368873.1">
    <property type="nucleotide sequence ID" value="NZ_JAMQPM010000001.1"/>
</dbReference>
<proteinExistence type="predicted"/>
<feature type="chain" id="PRO_5046547196" description="Lipoprotein" evidence="1">
    <location>
        <begin position="25"/>
        <end position="85"/>
    </location>
</feature>
<sequence length="85" mass="9740">MKLIKYFILLLAFFTLSNCESEIANVTGKCEKEKKKSKQCLLSTVLTCENSPDAVRYRKLGINICTDVDGYFFMIHTFCDKPVEC</sequence>
<dbReference type="Proteomes" id="UP001208912">
    <property type="component" value="Unassembled WGS sequence"/>
</dbReference>
<reference evidence="2 3" key="1">
    <citation type="submission" date="2022-06" db="EMBL/GenBank/DDBJ databases">
        <title>Leptospira isolates from biofilms formed at urban environments.</title>
        <authorList>
            <person name="Ribeiro P.S."/>
            <person name="Sousa T."/>
            <person name="Carvalho N."/>
            <person name="Aburjaile F."/>
            <person name="Neves F."/>
            <person name="Oliveira D."/>
            <person name="Blanco L."/>
            <person name="Lima J."/>
            <person name="Costa F."/>
            <person name="Brenig B."/>
            <person name="Soares S."/>
            <person name="Ramos R."/>
            <person name="Goes-Neto A."/>
            <person name="Matiuzzi M."/>
            <person name="Azevedo V."/>
            <person name="Ristow P."/>
        </authorList>
    </citation>
    <scope>NUCLEOTIDE SEQUENCE [LARGE SCALE GENOMIC DNA]</scope>
    <source>
        <strain evidence="2 3">VSF19</strain>
    </source>
</reference>
<protein>
    <recommendedName>
        <fullName evidence="4">Lipoprotein</fullName>
    </recommendedName>
</protein>
<gene>
    <name evidence="2" type="ORF">ND861_01865</name>
</gene>
<evidence type="ECO:0000256" key="1">
    <source>
        <dbReference type="SAM" id="SignalP"/>
    </source>
</evidence>
<keyword evidence="3" id="KW-1185">Reference proteome</keyword>
<organism evidence="2 3">
    <name type="scientific">Leptospira soteropolitanensis</name>
    <dbReference type="NCBI Taxonomy" id="2950025"/>
    <lineage>
        <taxon>Bacteria</taxon>
        <taxon>Pseudomonadati</taxon>
        <taxon>Spirochaetota</taxon>
        <taxon>Spirochaetia</taxon>
        <taxon>Leptospirales</taxon>
        <taxon>Leptospiraceae</taxon>
        <taxon>Leptospira</taxon>
    </lineage>
</organism>
<comment type="caution">
    <text evidence="2">The sequence shown here is derived from an EMBL/GenBank/DDBJ whole genome shotgun (WGS) entry which is preliminary data.</text>
</comment>
<name>A0ABT3MEW9_9LEPT</name>
<accession>A0ABT3MEW9</accession>
<evidence type="ECO:0000313" key="2">
    <source>
        <dbReference type="EMBL" id="MCW7525082.1"/>
    </source>
</evidence>
<evidence type="ECO:0000313" key="3">
    <source>
        <dbReference type="Proteomes" id="UP001208912"/>
    </source>
</evidence>
<feature type="signal peptide" evidence="1">
    <location>
        <begin position="1"/>
        <end position="24"/>
    </location>
</feature>
<keyword evidence="1" id="KW-0732">Signal</keyword>